<comment type="subcellular location">
    <subcellularLocation>
        <location evidence="2 7">Cytoplasm</location>
    </subcellularLocation>
</comment>
<feature type="coiled-coil region" evidence="9">
    <location>
        <begin position="74"/>
        <end position="101"/>
    </location>
</feature>
<evidence type="ECO:0000259" key="10">
    <source>
        <dbReference type="SMART" id="SM00937"/>
    </source>
</evidence>
<keyword evidence="5 7" id="KW-0963">Cytoplasm</keyword>
<keyword evidence="6 7" id="KW-0648">Protein biosynthesis</keyword>
<dbReference type="FunFam" id="3.30.70.1660:FF:000004">
    <property type="entry name" value="Peptide chain release factor 1"/>
    <property type="match status" value="1"/>
</dbReference>
<evidence type="ECO:0000256" key="7">
    <source>
        <dbReference type="HAMAP-Rule" id="MF_00093"/>
    </source>
</evidence>
<evidence type="ECO:0000256" key="9">
    <source>
        <dbReference type="SAM" id="Coils"/>
    </source>
</evidence>
<comment type="function">
    <text evidence="1 7">Peptide chain release factor 1 directs the termination of translation in response to the peptide chain termination codons UAG and UAA.</text>
</comment>
<dbReference type="InterPro" id="IPR004373">
    <property type="entry name" value="RF-1"/>
</dbReference>
<dbReference type="EMBL" id="AP011664">
    <property type="protein sequence ID" value="BAL53697.1"/>
    <property type="molecule type" value="Genomic_DNA"/>
</dbReference>
<dbReference type="InterPro" id="IPR045853">
    <property type="entry name" value="Pep_chain_release_fac_I_sf"/>
</dbReference>
<keyword evidence="4 7" id="KW-0488">Methylation</keyword>
<evidence type="ECO:0000256" key="3">
    <source>
        <dbReference type="ARBA" id="ARBA00010835"/>
    </source>
</evidence>
<dbReference type="Gene3D" id="6.10.140.1950">
    <property type="match status" value="1"/>
</dbReference>
<dbReference type="PANTHER" id="PTHR43804">
    <property type="entry name" value="LD18447P"/>
    <property type="match status" value="1"/>
</dbReference>
<name>H5SC11_9BACT</name>
<evidence type="ECO:0000256" key="2">
    <source>
        <dbReference type="ARBA" id="ARBA00004496"/>
    </source>
</evidence>
<dbReference type="InterPro" id="IPR050057">
    <property type="entry name" value="Prokaryotic/Mito_RF"/>
</dbReference>
<dbReference type="GO" id="GO:0016149">
    <property type="term" value="F:translation release factor activity, codon specific"/>
    <property type="evidence" value="ECO:0007669"/>
    <property type="project" value="UniProtKB-UniRule"/>
</dbReference>
<dbReference type="SMART" id="SM00937">
    <property type="entry name" value="PCRF"/>
    <property type="match status" value="1"/>
</dbReference>
<comment type="PTM">
    <text evidence="7">Methylated by PrmC. Methylation increases the termination efficiency of RF1.</text>
</comment>
<dbReference type="InterPro" id="IPR000352">
    <property type="entry name" value="Pep_chain_release_fac_I"/>
</dbReference>
<dbReference type="Gene3D" id="3.30.70.1660">
    <property type="match status" value="1"/>
</dbReference>
<dbReference type="GO" id="GO:0005829">
    <property type="term" value="C:cytosol"/>
    <property type="evidence" value="ECO:0007669"/>
    <property type="project" value="UniProtKB-ARBA"/>
</dbReference>
<dbReference type="InterPro" id="IPR005139">
    <property type="entry name" value="PCRF"/>
</dbReference>
<dbReference type="Pfam" id="PF03462">
    <property type="entry name" value="PCRF"/>
    <property type="match status" value="1"/>
</dbReference>
<protein>
    <recommendedName>
        <fullName evidence="7 8">Peptide chain release factor 1</fullName>
        <shortName evidence="7">RF-1</shortName>
    </recommendedName>
</protein>
<organism evidence="11">
    <name type="scientific">uncultured Planctomycetota bacterium</name>
    <dbReference type="NCBI Taxonomy" id="120965"/>
    <lineage>
        <taxon>Bacteria</taxon>
        <taxon>Pseudomonadati</taxon>
        <taxon>Planctomycetota</taxon>
        <taxon>environmental samples</taxon>
    </lineage>
</organism>
<dbReference type="Gene3D" id="3.30.160.20">
    <property type="match status" value="1"/>
</dbReference>
<dbReference type="FunFam" id="3.30.70.1660:FF:000002">
    <property type="entry name" value="Peptide chain release factor 1"/>
    <property type="match status" value="1"/>
</dbReference>
<evidence type="ECO:0000256" key="8">
    <source>
        <dbReference type="NCBIfam" id="TIGR00019"/>
    </source>
</evidence>
<reference evidence="11" key="2">
    <citation type="journal article" date="2012" name="PLoS ONE">
        <title>A Deeply Branching Thermophilic Bacterium with an Ancient Acetyl-CoA Pathway Dominates a Subsurface Ecosystem.</title>
        <authorList>
            <person name="Takami H."/>
            <person name="Noguchi H."/>
            <person name="Takaki Y."/>
            <person name="Uchiyama I."/>
            <person name="Toyoda A."/>
            <person name="Nishi S."/>
            <person name="Chee G.-J."/>
            <person name="Arai W."/>
            <person name="Nunoura T."/>
            <person name="Itoh T."/>
            <person name="Hattori M."/>
            <person name="Takai K."/>
        </authorList>
    </citation>
    <scope>NUCLEOTIDE SEQUENCE</scope>
</reference>
<feature type="domain" description="Peptide chain release factor" evidence="10">
    <location>
        <begin position="62"/>
        <end position="177"/>
    </location>
</feature>
<gene>
    <name evidence="7" type="primary">prfA</name>
    <name evidence="11" type="ORF">HGMM_F07G10C25</name>
</gene>
<comment type="similarity">
    <text evidence="3 7">Belongs to the prokaryotic/mitochondrial release factor family.</text>
</comment>
<evidence type="ECO:0000256" key="1">
    <source>
        <dbReference type="ARBA" id="ARBA00002986"/>
    </source>
</evidence>
<dbReference type="SUPFAM" id="SSF75620">
    <property type="entry name" value="Release factor"/>
    <property type="match status" value="1"/>
</dbReference>
<sequence length="367" mass="42104">MWAKLDEILRRYQEMERQLSNPAVIADSLRAGQLAKEHGLLARVARPYLEYRRLEEELAQAERLAIAEKDPELRAYAEEEVHNLRRKLAQLRQHLEELLLVDPEEDRDSVILEIRAGTGGEEAALFAADLFRMYEKYAAARGWKMEVLDFNATDLGGFKEIICSISGENVYRELRYESGGHRVQRVPKTEQQGRIHTSAATVAVLAEPEEIEIEIKPDEVRIDTFASGGPGGQHQNKTQSGVRIVHLPTGIVAECRNERSQHKNKATAWRMLRAKLYQHFAQQKEAERAQQRRSLIGTGDRSDRIRTYNFPQNRVTDHRIGLTLYKLDAIMNGELQELIRALIEYDRRQQFEQLSLEKVVASSAHGE</sequence>
<dbReference type="HAMAP" id="MF_00093">
    <property type="entry name" value="Rel_fac_1"/>
    <property type="match status" value="1"/>
</dbReference>
<evidence type="ECO:0000256" key="6">
    <source>
        <dbReference type="ARBA" id="ARBA00022917"/>
    </source>
</evidence>
<dbReference type="NCBIfam" id="NF001859">
    <property type="entry name" value="PRK00591.1"/>
    <property type="match status" value="1"/>
</dbReference>
<dbReference type="PANTHER" id="PTHR43804:SF7">
    <property type="entry name" value="LD18447P"/>
    <property type="match status" value="1"/>
</dbReference>
<reference evidence="11" key="1">
    <citation type="journal article" date="2005" name="Environ. Microbiol.">
        <title>Genetic and functional properties of uncultivated thermophilic crenarchaeotes from a subsurface gold mine as revealed by analysis of genome fragments.</title>
        <authorList>
            <person name="Nunoura T."/>
            <person name="Hirayama H."/>
            <person name="Takami H."/>
            <person name="Oida H."/>
            <person name="Nishi S."/>
            <person name="Shimamura S."/>
            <person name="Suzuki Y."/>
            <person name="Inagaki F."/>
            <person name="Takai K."/>
            <person name="Nealson K.H."/>
            <person name="Horikoshi K."/>
        </authorList>
    </citation>
    <scope>NUCLEOTIDE SEQUENCE</scope>
</reference>
<feature type="modified residue" description="N5-methylglutamine" evidence="7">
    <location>
        <position position="233"/>
    </location>
</feature>
<evidence type="ECO:0000256" key="4">
    <source>
        <dbReference type="ARBA" id="ARBA00022481"/>
    </source>
</evidence>
<accession>H5SC11</accession>
<evidence type="ECO:0000256" key="5">
    <source>
        <dbReference type="ARBA" id="ARBA00022490"/>
    </source>
</evidence>
<evidence type="ECO:0000313" key="11">
    <source>
        <dbReference type="EMBL" id="BAL53697.1"/>
    </source>
</evidence>
<keyword evidence="9" id="KW-0175">Coiled coil</keyword>
<dbReference type="NCBIfam" id="TIGR00019">
    <property type="entry name" value="prfA"/>
    <property type="match status" value="1"/>
</dbReference>
<dbReference type="AlphaFoldDB" id="H5SC11"/>
<proteinExistence type="inferred from homology"/>
<dbReference type="FunFam" id="3.30.160.20:FF:000004">
    <property type="entry name" value="Peptide chain release factor 1"/>
    <property type="match status" value="1"/>
</dbReference>
<dbReference type="Pfam" id="PF00472">
    <property type="entry name" value="RF-1"/>
    <property type="match status" value="1"/>
</dbReference>